<proteinExistence type="predicted"/>
<sequence length="55" mass="6421">MTKICSKCGEERPARGFIWHEKYCKGTLKVKYPKQKNILSPDEYAKFLSKAEARI</sequence>
<organism evidence="1">
    <name type="scientific">marine sediment metagenome</name>
    <dbReference type="NCBI Taxonomy" id="412755"/>
    <lineage>
        <taxon>unclassified sequences</taxon>
        <taxon>metagenomes</taxon>
        <taxon>ecological metagenomes</taxon>
    </lineage>
</organism>
<gene>
    <name evidence="1" type="ORF">S03H2_49459</name>
</gene>
<comment type="caution">
    <text evidence="1">The sequence shown here is derived from an EMBL/GenBank/DDBJ whole genome shotgun (WGS) entry which is preliminary data.</text>
</comment>
<dbReference type="EMBL" id="BARU01031254">
    <property type="protein sequence ID" value="GAH72601.1"/>
    <property type="molecule type" value="Genomic_DNA"/>
</dbReference>
<accession>X1HR19</accession>
<reference evidence="1" key="1">
    <citation type="journal article" date="2014" name="Front. Microbiol.">
        <title>High frequency of phylogenetically diverse reductive dehalogenase-homologous genes in deep subseafloor sedimentary metagenomes.</title>
        <authorList>
            <person name="Kawai M."/>
            <person name="Futagami T."/>
            <person name="Toyoda A."/>
            <person name="Takaki Y."/>
            <person name="Nishi S."/>
            <person name="Hori S."/>
            <person name="Arai W."/>
            <person name="Tsubouchi T."/>
            <person name="Morono Y."/>
            <person name="Uchiyama I."/>
            <person name="Ito T."/>
            <person name="Fujiyama A."/>
            <person name="Inagaki F."/>
            <person name="Takami H."/>
        </authorList>
    </citation>
    <scope>NUCLEOTIDE SEQUENCE</scope>
    <source>
        <strain evidence="1">Expedition CK06-06</strain>
    </source>
</reference>
<protein>
    <submittedName>
        <fullName evidence="1">Uncharacterized protein</fullName>
    </submittedName>
</protein>
<evidence type="ECO:0000313" key="1">
    <source>
        <dbReference type="EMBL" id="GAH72601.1"/>
    </source>
</evidence>
<name>X1HR19_9ZZZZ</name>
<dbReference type="AlphaFoldDB" id="X1HR19"/>